<evidence type="ECO:0000256" key="6">
    <source>
        <dbReference type="ARBA" id="ARBA00023134"/>
    </source>
</evidence>
<dbReference type="Gene3D" id="3.90.550.10">
    <property type="entry name" value="Spore Coat Polysaccharide Biosynthesis Protein SpsA, Chain A"/>
    <property type="match status" value="1"/>
</dbReference>
<evidence type="ECO:0000256" key="1">
    <source>
        <dbReference type="ARBA" id="ARBA00022490"/>
    </source>
</evidence>
<dbReference type="PANTHER" id="PTHR19136">
    <property type="entry name" value="MOLYBDENUM COFACTOR GUANYLYLTRANSFERASE"/>
    <property type="match status" value="1"/>
</dbReference>
<evidence type="ECO:0000256" key="2">
    <source>
        <dbReference type="ARBA" id="ARBA00022679"/>
    </source>
</evidence>
<keyword evidence="7" id="KW-0501">Molybdenum cofactor biosynthesis</keyword>
<feature type="domain" description="MobA-like NTP transferase" evidence="8">
    <location>
        <begin position="5"/>
        <end position="154"/>
    </location>
</feature>
<keyword evidence="9" id="KW-0548">Nucleotidyltransferase</keyword>
<gene>
    <name evidence="9" type="primary">mobA</name>
    <name evidence="9" type="ORF">GCM10007916_27450</name>
</gene>
<dbReference type="CDD" id="cd02503">
    <property type="entry name" value="MobA"/>
    <property type="match status" value="1"/>
</dbReference>
<dbReference type="InterPro" id="IPR013482">
    <property type="entry name" value="Molybde_CF_guanTrfase"/>
</dbReference>
<proteinExistence type="predicted"/>
<evidence type="ECO:0000256" key="3">
    <source>
        <dbReference type="ARBA" id="ARBA00022723"/>
    </source>
</evidence>
<evidence type="ECO:0000313" key="9">
    <source>
        <dbReference type="EMBL" id="GLS91676.1"/>
    </source>
</evidence>
<reference evidence="10" key="1">
    <citation type="journal article" date="2019" name="Int. J. Syst. Evol. Microbiol.">
        <title>The Global Catalogue of Microorganisms (GCM) 10K type strain sequencing project: providing services to taxonomists for standard genome sequencing and annotation.</title>
        <authorList>
            <consortium name="The Broad Institute Genomics Platform"/>
            <consortium name="The Broad Institute Genome Sequencing Center for Infectious Disease"/>
            <person name="Wu L."/>
            <person name="Ma J."/>
        </authorList>
    </citation>
    <scope>NUCLEOTIDE SEQUENCE [LARGE SCALE GENOMIC DNA]</scope>
    <source>
        <strain evidence="10">NBRC 103166</strain>
    </source>
</reference>
<keyword evidence="10" id="KW-1185">Reference proteome</keyword>
<sequence length="196" mass="22223">MKIAGIILAGGLSSRMGQDKAQLLFAKQTLLARNVSLLSGLGLIDTFVSGKYPNFQCIEDINLELGPIGGLHACVEFLYQQIDALFIVPVDMPLLSEAECHYLLQQFVTYPQGVFYEQATFPMILPLNLQLKEYLSEALASPHNKQRSLYRLLKTLKLQPINYQTESYFRFQNSNTPEEWENCLATYHALKSNKEL</sequence>
<organism evidence="9 10">
    <name type="scientific">Psychromonas marina</name>
    <dbReference type="NCBI Taxonomy" id="88364"/>
    <lineage>
        <taxon>Bacteria</taxon>
        <taxon>Pseudomonadati</taxon>
        <taxon>Pseudomonadota</taxon>
        <taxon>Gammaproteobacteria</taxon>
        <taxon>Alteromonadales</taxon>
        <taxon>Psychromonadaceae</taxon>
        <taxon>Psychromonas</taxon>
    </lineage>
</organism>
<keyword evidence="3" id="KW-0479">Metal-binding</keyword>
<dbReference type="InterPro" id="IPR025877">
    <property type="entry name" value="MobA-like_NTP_Trfase"/>
</dbReference>
<keyword evidence="4" id="KW-0547">Nucleotide-binding</keyword>
<keyword evidence="5" id="KW-0460">Magnesium</keyword>
<evidence type="ECO:0000313" key="10">
    <source>
        <dbReference type="Proteomes" id="UP001157353"/>
    </source>
</evidence>
<protein>
    <submittedName>
        <fullName evidence="9">Molybdenum cofactor guanylyltransferase</fullName>
    </submittedName>
</protein>
<name>A0ABQ6E2N9_9GAMM</name>
<dbReference type="PANTHER" id="PTHR19136:SF81">
    <property type="entry name" value="MOLYBDENUM COFACTOR GUANYLYLTRANSFERASE"/>
    <property type="match status" value="1"/>
</dbReference>
<dbReference type="InterPro" id="IPR029044">
    <property type="entry name" value="Nucleotide-diphossugar_trans"/>
</dbReference>
<dbReference type="RefSeq" id="WP_284204780.1">
    <property type="nucleotide sequence ID" value="NZ_BSPQ01000013.1"/>
</dbReference>
<dbReference type="EMBL" id="BSPQ01000013">
    <property type="protein sequence ID" value="GLS91676.1"/>
    <property type="molecule type" value="Genomic_DNA"/>
</dbReference>
<comment type="caution">
    <text evidence="9">The sequence shown here is derived from an EMBL/GenBank/DDBJ whole genome shotgun (WGS) entry which is preliminary data.</text>
</comment>
<evidence type="ECO:0000256" key="7">
    <source>
        <dbReference type="ARBA" id="ARBA00023150"/>
    </source>
</evidence>
<keyword evidence="6" id="KW-0342">GTP-binding</keyword>
<evidence type="ECO:0000259" key="8">
    <source>
        <dbReference type="Pfam" id="PF12804"/>
    </source>
</evidence>
<evidence type="ECO:0000256" key="5">
    <source>
        <dbReference type="ARBA" id="ARBA00022842"/>
    </source>
</evidence>
<dbReference type="SUPFAM" id="SSF53448">
    <property type="entry name" value="Nucleotide-diphospho-sugar transferases"/>
    <property type="match status" value="1"/>
</dbReference>
<dbReference type="Proteomes" id="UP001157353">
    <property type="component" value="Unassembled WGS sequence"/>
</dbReference>
<keyword evidence="1" id="KW-0963">Cytoplasm</keyword>
<accession>A0ABQ6E2N9</accession>
<dbReference type="Pfam" id="PF12804">
    <property type="entry name" value="NTP_transf_3"/>
    <property type="match status" value="1"/>
</dbReference>
<dbReference type="GO" id="GO:0016779">
    <property type="term" value="F:nucleotidyltransferase activity"/>
    <property type="evidence" value="ECO:0007669"/>
    <property type="project" value="UniProtKB-KW"/>
</dbReference>
<evidence type="ECO:0000256" key="4">
    <source>
        <dbReference type="ARBA" id="ARBA00022741"/>
    </source>
</evidence>
<keyword evidence="2" id="KW-0808">Transferase</keyword>